<evidence type="ECO:0000256" key="1">
    <source>
        <dbReference type="SAM" id="MobiDB-lite"/>
    </source>
</evidence>
<evidence type="ECO:0000313" key="3">
    <source>
        <dbReference type="Proteomes" id="UP000317171"/>
    </source>
</evidence>
<dbReference type="RefSeq" id="WP_145218808.1">
    <property type="nucleotide sequence ID" value="NZ_CP036269.1"/>
</dbReference>
<dbReference type="AlphaFoldDB" id="A0A517RIX8"/>
<proteinExistence type="predicted"/>
<sequence>MKTLSHDELKPLSEWEQGPCVSIYLPRHQAVSEHGKDAIQLRNLLDEAETLLQQRGLGAVETRKFLETGRQIQNDATFWERGPAQGLCLLLAPGLSHQYDLTYQCPQMLSVDEAFYVSPLFYKAYEDDHFHLLAICPKSVRLFRYQNGDFKQLELPDNVPANLEEISAETQFEESLQYHSTSPSGSGGENDGMQHGHGLTKEQNEKLLSDYFQLLAKQLEKHLDNDGPPLILVAAEKQQSLFRKHFQSKNLLRDRIQTSPDRLGDQELLELALPLVNQFSKESLHKAVKQYRKHLGTERISHQLEDILQAAGEGRVDALFTPLGKELWGKVPSDGELVKTHSQPEAEDTALLNCAIRHTYKHGGTPYIIDNEDMPEDQPLIAYFRW</sequence>
<evidence type="ECO:0000313" key="2">
    <source>
        <dbReference type="EMBL" id="QDT43836.1"/>
    </source>
</evidence>
<dbReference type="InterPro" id="IPR041289">
    <property type="entry name" value="Bact_RF_family3"/>
</dbReference>
<name>A0A517RIX8_9PLAN</name>
<dbReference type="Pfam" id="PF18845">
    <property type="entry name" value="baeRF_family3"/>
    <property type="match status" value="1"/>
</dbReference>
<organism evidence="2 3">
    <name type="scientific">Gimesia alba</name>
    <dbReference type="NCBI Taxonomy" id="2527973"/>
    <lineage>
        <taxon>Bacteria</taxon>
        <taxon>Pseudomonadati</taxon>
        <taxon>Planctomycetota</taxon>
        <taxon>Planctomycetia</taxon>
        <taxon>Planctomycetales</taxon>
        <taxon>Planctomycetaceae</taxon>
        <taxon>Gimesia</taxon>
    </lineage>
</organism>
<dbReference type="EMBL" id="CP036269">
    <property type="protein sequence ID" value="QDT43836.1"/>
    <property type="molecule type" value="Genomic_DNA"/>
</dbReference>
<dbReference type="Proteomes" id="UP000317171">
    <property type="component" value="Chromosome"/>
</dbReference>
<protein>
    <submittedName>
        <fullName evidence="2">Uncharacterized protein</fullName>
    </submittedName>
</protein>
<feature type="region of interest" description="Disordered" evidence="1">
    <location>
        <begin position="174"/>
        <end position="197"/>
    </location>
</feature>
<keyword evidence="3" id="KW-1185">Reference proteome</keyword>
<dbReference type="KEGG" id="gaz:Pan241w_39400"/>
<reference evidence="2 3" key="1">
    <citation type="submission" date="2019-02" db="EMBL/GenBank/DDBJ databases">
        <title>Deep-cultivation of Planctomycetes and their phenomic and genomic characterization uncovers novel biology.</title>
        <authorList>
            <person name="Wiegand S."/>
            <person name="Jogler M."/>
            <person name="Boedeker C."/>
            <person name="Pinto D."/>
            <person name="Vollmers J."/>
            <person name="Rivas-Marin E."/>
            <person name="Kohn T."/>
            <person name="Peeters S.H."/>
            <person name="Heuer A."/>
            <person name="Rast P."/>
            <person name="Oberbeckmann S."/>
            <person name="Bunk B."/>
            <person name="Jeske O."/>
            <person name="Meyerdierks A."/>
            <person name="Storesund J.E."/>
            <person name="Kallscheuer N."/>
            <person name="Luecker S."/>
            <person name="Lage O.M."/>
            <person name="Pohl T."/>
            <person name="Merkel B.J."/>
            <person name="Hornburger P."/>
            <person name="Mueller R.-W."/>
            <person name="Bruemmer F."/>
            <person name="Labrenz M."/>
            <person name="Spormann A.M."/>
            <person name="Op den Camp H."/>
            <person name="Overmann J."/>
            <person name="Amann R."/>
            <person name="Jetten M.S.M."/>
            <person name="Mascher T."/>
            <person name="Medema M.H."/>
            <person name="Devos D.P."/>
            <person name="Kaster A.-K."/>
            <person name="Ovreas L."/>
            <person name="Rohde M."/>
            <person name="Galperin M.Y."/>
            <person name="Jogler C."/>
        </authorList>
    </citation>
    <scope>NUCLEOTIDE SEQUENCE [LARGE SCALE GENOMIC DNA]</scope>
    <source>
        <strain evidence="2 3">Pan241w</strain>
    </source>
</reference>
<accession>A0A517RIX8</accession>
<feature type="compositionally biased region" description="Polar residues" evidence="1">
    <location>
        <begin position="174"/>
        <end position="184"/>
    </location>
</feature>
<dbReference type="OrthoDB" id="4393931at2"/>
<gene>
    <name evidence="2" type="ORF">Pan241w_39400</name>
</gene>